<reference evidence="4" key="1">
    <citation type="journal article" date="2012" name="PLoS ONE">
        <title>Gene sets for utilization of primary and secondary nutrition supplies in the distal gut of endangered iberian lynx.</title>
        <authorList>
            <person name="Alcaide M."/>
            <person name="Messina E."/>
            <person name="Richter M."/>
            <person name="Bargiela R."/>
            <person name="Peplies J."/>
            <person name="Huws S.A."/>
            <person name="Newbold C.J."/>
            <person name="Golyshin P.N."/>
            <person name="Simon M.A."/>
            <person name="Lopez G."/>
            <person name="Yakimov M.M."/>
            <person name="Ferrer M."/>
        </authorList>
    </citation>
    <scope>NUCLEOTIDE SEQUENCE</scope>
</reference>
<gene>
    <name evidence="4" type="ORF">EVA_00084</name>
</gene>
<evidence type="ECO:0000256" key="1">
    <source>
        <dbReference type="SAM" id="MobiDB-lite"/>
    </source>
</evidence>
<evidence type="ECO:0000259" key="3">
    <source>
        <dbReference type="Pfam" id="PF18294"/>
    </source>
</evidence>
<dbReference type="Gene3D" id="2.30.42.10">
    <property type="match status" value="1"/>
</dbReference>
<sequence length="520" mass="57970">MKKTLFWMLFASLLMGTTSCSDDNTEAASKPPVTNPDDSGGQVPLSENEEVNQKVHDYLSKMYLWNHEYKQVMQQPDFTKNYEDFFYDALSGLKENTLDYRLVGVDDQGRPRYRLFSFIEQLPSNTARSRGIPQIEKEANYSFGVTGLLPIAIGQSAQDATVFFCVQGVYADSPAARAGLKRGMMIHTLNGRPLTPENVDDSYFTLLAPDGVLDVQVAGEEIGEGQVVNKFDVNLTSQWMSVNPVLKSGVNETYAGHRIGYLNYASFDAGFDLELFEVFKEFRSKQVTDVILDLRYNGGGHTVSADLISTCIAGEAAKDKVFMKLRYNKERMAKFRLEYVEEPFSVKEYSNLKASLADGFLNLKRVYCLVGAATASASELVINALRGIDLEVILIGEPTTGKNVGMEYTDFEVGAHTYRVVPITFQSYNAKNFGAYENGFQPEFVVDETNPFKEEGRFYVYRPFGSNEEPLYAKAIELITGTNPLAKARSAQLRALPKVSRVLPVPLRPGFGGMLKVDLP</sequence>
<dbReference type="InterPro" id="IPR029045">
    <property type="entry name" value="ClpP/crotonase-like_dom_sf"/>
</dbReference>
<dbReference type="GO" id="GO:0030288">
    <property type="term" value="C:outer membrane-bounded periplasmic space"/>
    <property type="evidence" value="ECO:0007669"/>
    <property type="project" value="TreeGrafter"/>
</dbReference>
<name>J9H9I0_9ZZZZ</name>
<dbReference type="GO" id="GO:0008236">
    <property type="term" value="F:serine-type peptidase activity"/>
    <property type="evidence" value="ECO:0007669"/>
    <property type="project" value="InterPro"/>
</dbReference>
<dbReference type="PANTHER" id="PTHR32060:SF30">
    <property type="entry name" value="CARBOXY-TERMINAL PROCESSING PROTEASE CTPA"/>
    <property type="match status" value="1"/>
</dbReference>
<dbReference type="GO" id="GO:0007165">
    <property type="term" value="P:signal transduction"/>
    <property type="evidence" value="ECO:0007669"/>
    <property type="project" value="TreeGrafter"/>
</dbReference>
<feature type="region of interest" description="Disordered" evidence="1">
    <location>
        <begin position="21"/>
        <end position="48"/>
    </location>
</feature>
<dbReference type="Gene3D" id="3.90.226.10">
    <property type="entry name" value="2-enoyl-CoA Hydratase, Chain A, domain 1"/>
    <property type="match status" value="1"/>
</dbReference>
<dbReference type="GO" id="GO:0004175">
    <property type="term" value="F:endopeptidase activity"/>
    <property type="evidence" value="ECO:0007669"/>
    <property type="project" value="TreeGrafter"/>
</dbReference>
<dbReference type="EMBL" id="AMCI01000002">
    <property type="protein sequence ID" value="EJX11235.1"/>
    <property type="molecule type" value="Genomic_DNA"/>
</dbReference>
<protein>
    <submittedName>
        <fullName evidence="4">Peptidase family S41</fullName>
    </submittedName>
</protein>
<evidence type="ECO:0000313" key="4">
    <source>
        <dbReference type="EMBL" id="EJX11235.1"/>
    </source>
</evidence>
<dbReference type="Pfam" id="PF03572">
    <property type="entry name" value="Peptidase_S41"/>
    <property type="match status" value="1"/>
</dbReference>
<proteinExistence type="predicted"/>
<dbReference type="Gene3D" id="3.30.750.170">
    <property type="match status" value="1"/>
</dbReference>
<feature type="domain" description="Peptidase S41 N-terminal" evidence="3">
    <location>
        <begin position="50"/>
        <end position="92"/>
    </location>
</feature>
<dbReference type="GO" id="GO:0006508">
    <property type="term" value="P:proteolysis"/>
    <property type="evidence" value="ECO:0007669"/>
    <property type="project" value="InterPro"/>
</dbReference>
<dbReference type="SUPFAM" id="SSF50156">
    <property type="entry name" value="PDZ domain-like"/>
    <property type="match status" value="1"/>
</dbReference>
<evidence type="ECO:0000259" key="2">
    <source>
        <dbReference type="Pfam" id="PF03572"/>
    </source>
</evidence>
<dbReference type="InterPro" id="IPR005151">
    <property type="entry name" value="Tail-specific_protease"/>
</dbReference>
<dbReference type="PROSITE" id="PS51257">
    <property type="entry name" value="PROKAR_LIPOPROTEIN"/>
    <property type="match status" value="1"/>
</dbReference>
<feature type="domain" description="Tail specific protease" evidence="2">
    <location>
        <begin position="258"/>
        <end position="444"/>
    </location>
</feature>
<accession>J9H9I0</accession>
<dbReference type="InterPro" id="IPR041613">
    <property type="entry name" value="Pept_S41_N"/>
</dbReference>
<dbReference type="Pfam" id="PF18294">
    <property type="entry name" value="Pept_S41_N"/>
    <property type="match status" value="1"/>
</dbReference>
<organism evidence="4">
    <name type="scientific">gut metagenome</name>
    <dbReference type="NCBI Taxonomy" id="749906"/>
    <lineage>
        <taxon>unclassified sequences</taxon>
        <taxon>metagenomes</taxon>
        <taxon>organismal metagenomes</taxon>
    </lineage>
</organism>
<dbReference type="AlphaFoldDB" id="J9H9I0"/>
<dbReference type="PANTHER" id="PTHR32060">
    <property type="entry name" value="TAIL-SPECIFIC PROTEASE"/>
    <property type="match status" value="1"/>
</dbReference>
<dbReference type="SUPFAM" id="SSF52096">
    <property type="entry name" value="ClpP/crotonase"/>
    <property type="match status" value="1"/>
</dbReference>
<dbReference type="CDD" id="cd07561">
    <property type="entry name" value="Peptidase_S41_CPP_like"/>
    <property type="match status" value="1"/>
</dbReference>
<comment type="caution">
    <text evidence="4">The sequence shown here is derived from an EMBL/GenBank/DDBJ whole genome shotgun (WGS) entry which is preliminary data.</text>
</comment>
<dbReference type="InterPro" id="IPR036034">
    <property type="entry name" value="PDZ_sf"/>
</dbReference>